<evidence type="ECO:0000256" key="11">
    <source>
        <dbReference type="RuleBase" id="RU000394"/>
    </source>
</evidence>
<organism evidence="15 16">
    <name type="scientific">Acrobeloides nanus</name>
    <dbReference type="NCBI Taxonomy" id="290746"/>
    <lineage>
        <taxon>Eukaryota</taxon>
        <taxon>Metazoa</taxon>
        <taxon>Ecdysozoa</taxon>
        <taxon>Nematoda</taxon>
        <taxon>Chromadorea</taxon>
        <taxon>Rhabditida</taxon>
        <taxon>Tylenchina</taxon>
        <taxon>Cephalobomorpha</taxon>
        <taxon>Cephaloboidea</taxon>
        <taxon>Cephalobidae</taxon>
        <taxon>Acrobeloides</taxon>
    </lineage>
</organism>
<dbReference type="CDD" id="cd01365">
    <property type="entry name" value="KISc_KIF1A_KIF1B"/>
    <property type="match status" value="1"/>
</dbReference>
<evidence type="ECO:0000313" key="16">
    <source>
        <dbReference type="WBParaSite" id="ACRNAN_Path_991.g3813.t1"/>
    </source>
</evidence>
<keyword evidence="3 10" id="KW-0547">Nucleotide-binding</keyword>
<dbReference type="Proteomes" id="UP000887540">
    <property type="component" value="Unplaced"/>
</dbReference>
<dbReference type="GO" id="GO:0007018">
    <property type="term" value="P:microtubule-based movement"/>
    <property type="evidence" value="ECO:0007669"/>
    <property type="project" value="InterPro"/>
</dbReference>
<keyword evidence="5 12" id="KW-0175">Coiled coil</keyword>
<dbReference type="GO" id="GO:0005524">
    <property type="term" value="F:ATP binding"/>
    <property type="evidence" value="ECO:0007669"/>
    <property type="project" value="UniProtKB-UniRule"/>
</dbReference>
<evidence type="ECO:0000256" key="10">
    <source>
        <dbReference type="PROSITE-ProRule" id="PRU00283"/>
    </source>
</evidence>
<dbReference type="GO" id="GO:0031966">
    <property type="term" value="C:mitochondrial membrane"/>
    <property type="evidence" value="ECO:0007669"/>
    <property type="project" value="UniProtKB-SubCell"/>
</dbReference>
<comment type="similarity">
    <text evidence="10 11">Belongs to the TRAFAC class myosin-kinesin ATPase superfamily. Kinesin family.</text>
</comment>
<reference evidence="16" key="1">
    <citation type="submission" date="2022-11" db="UniProtKB">
        <authorList>
            <consortium name="WormBaseParasite"/>
        </authorList>
    </citation>
    <scope>IDENTIFICATION</scope>
</reference>
<dbReference type="InterPro" id="IPR019821">
    <property type="entry name" value="Kinesin_motor_CS"/>
</dbReference>
<sequence length="643" mass="71628">MGDSDNVVVAVRIRPFNDREKDRKAQLIIDMPDGKRTAIRDPNNPKEDPKWFTFDHSYWSHDGYKTTGNGYLASDNSKYVDQKRVFDDLGQAVLNNAWKGYNCSLFAYGQTGSGKSYSIVGFKQNKGIVPLVCEELFRRIDENKGNSETEYQVTISMMEIYCEKIRDLLSSKAPPKGGLKMRENPKTGFYVENLVSVPVSSYKEIERKINEGTKSRTIAATNMNATSSRAHTIVKIQFNQKIPKAGGGTTTKSSEINLVDLAGSERQKDAGSEGDRLKEGIVINQSLSTLGRVIKSLHEKQSSKGKKNVQVPYRDSVLTSLLKNALGGNSKTIMLAAISPADINYEETLSTLRFADRAKSIKTQAVVNESATERMIRELREENVRLQEMIKRNGGLDGGVGSSEELENLKRQLEENQREMANLEQTWQQRLAEEASKRGHDERVEIEKKRKDSPHMWNLNEDPALTDMIVHFIDPGESLIGNGSSGVPAKIQLKGLSILPSHAKLVNKDNKKVILVPMNGAEILVNGKHISQETELGQNDRILFGGNHLYVFVNPKKKGAKSSNEITFDMAQKEIAKQVGIGGSLLDGKRSKEDLILEEDLINLMPNVYRANAMAKELKRNVTFEIVLMAPESRGLNGGLTEV</sequence>
<dbReference type="InterPro" id="IPR036961">
    <property type="entry name" value="Kinesin_motor_dom_sf"/>
</dbReference>
<dbReference type="SUPFAM" id="SSF49879">
    <property type="entry name" value="SMAD/FHA domain"/>
    <property type="match status" value="1"/>
</dbReference>
<protein>
    <recommendedName>
        <fullName evidence="11">Kinesin-like protein</fullName>
    </recommendedName>
</protein>
<dbReference type="PROSITE" id="PS00411">
    <property type="entry name" value="KINESIN_MOTOR_1"/>
    <property type="match status" value="1"/>
</dbReference>
<feature type="region of interest" description="Disordered" evidence="13">
    <location>
        <begin position="434"/>
        <end position="458"/>
    </location>
</feature>
<evidence type="ECO:0000256" key="2">
    <source>
        <dbReference type="ARBA" id="ARBA00022448"/>
    </source>
</evidence>
<keyword evidence="11" id="KW-0493">Microtubule</keyword>
<dbReference type="PROSITE" id="PS50067">
    <property type="entry name" value="KINESIN_MOTOR_2"/>
    <property type="match status" value="1"/>
</dbReference>
<keyword evidence="8 10" id="KW-0505">Motor protein</keyword>
<keyword evidence="4 10" id="KW-0067">ATP-binding</keyword>
<comment type="subcellular location">
    <subcellularLocation>
        <location evidence="1">Mitochondrion membrane</location>
        <topology evidence="1">Peripheral membrane protein</topology>
    </subcellularLocation>
</comment>
<dbReference type="SUPFAM" id="SSF52540">
    <property type="entry name" value="P-loop containing nucleoside triphosphate hydrolases"/>
    <property type="match status" value="1"/>
</dbReference>
<accession>A0A914CE88</accession>
<feature type="binding site" evidence="10">
    <location>
        <begin position="109"/>
        <end position="116"/>
    </location>
    <ligand>
        <name>ATP</name>
        <dbReference type="ChEBI" id="CHEBI:30616"/>
    </ligand>
</feature>
<evidence type="ECO:0000256" key="6">
    <source>
        <dbReference type="ARBA" id="ARBA00023128"/>
    </source>
</evidence>
<dbReference type="AlphaFoldDB" id="A0A914CE88"/>
<dbReference type="GO" id="GO:0005874">
    <property type="term" value="C:microtubule"/>
    <property type="evidence" value="ECO:0007669"/>
    <property type="project" value="UniProtKB-KW"/>
</dbReference>
<evidence type="ECO:0000256" key="3">
    <source>
        <dbReference type="ARBA" id="ARBA00022741"/>
    </source>
</evidence>
<feature type="coiled-coil region" evidence="12">
    <location>
        <begin position="369"/>
        <end position="426"/>
    </location>
</feature>
<dbReference type="CDD" id="cd22709">
    <property type="entry name" value="FHA_KIF28P"/>
    <property type="match status" value="1"/>
</dbReference>
<evidence type="ECO:0000256" key="8">
    <source>
        <dbReference type="ARBA" id="ARBA00023175"/>
    </source>
</evidence>
<evidence type="ECO:0000256" key="5">
    <source>
        <dbReference type="ARBA" id="ARBA00023054"/>
    </source>
</evidence>
<dbReference type="InterPro" id="IPR001752">
    <property type="entry name" value="Kinesin_motor_dom"/>
</dbReference>
<dbReference type="FunFam" id="2.60.200.20:FF:000034">
    <property type="entry name" value="kinesin-like protein KIF28P"/>
    <property type="match status" value="1"/>
</dbReference>
<comment type="function">
    <text evidence="9">Microtubule-dependent motor protein required for mitochondrion morphology and transport of mitochondria in neuronal cells.</text>
</comment>
<dbReference type="PRINTS" id="PR00380">
    <property type="entry name" value="KINESINHEAVY"/>
</dbReference>
<keyword evidence="2" id="KW-0813">Transport</keyword>
<evidence type="ECO:0000313" key="15">
    <source>
        <dbReference type="Proteomes" id="UP000887540"/>
    </source>
</evidence>
<dbReference type="FunFam" id="3.40.850.10:FF:000063">
    <property type="entry name" value="Kinesin-like protein"/>
    <property type="match status" value="1"/>
</dbReference>
<dbReference type="GO" id="GO:0008017">
    <property type="term" value="F:microtubule binding"/>
    <property type="evidence" value="ECO:0007669"/>
    <property type="project" value="InterPro"/>
</dbReference>
<proteinExistence type="inferred from homology"/>
<evidence type="ECO:0000256" key="1">
    <source>
        <dbReference type="ARBA" id="ARBA00004318"/>
    </source>
</evidence>
<evidence type="ECO:0000256" key="12">
    <source>
        <dbReference type="SAM" id="Coils"/>
    </source>
</evidence>
<evidence type="ECO:0000256" key="9">
    <source>
        <dbReference type="ARBA" id="ARBA00054688"/>
    </source>
</evidence>
<dbReference type="SMART" id="SM00129">
    <property type="entry name" value="KISc"/>
    <property type="match status" value="1"/>
</dbReference>
<dbReference type="Gene3D" id="2.60.200.20">
    <property type="match status" value="1"/>
</dbReference>
<evidence type="ECO:0000259" key="14">
    <source>
        <dbReference type="PROSITE" id="PS50067"/>
    </source>
</evidence>
<name>A0A914CE88_9BILA</name>
<keyword evidence="15" id="KW-1185">Reference proteome</keyword>
<keyword evidence="7" id="KW-0472">Membrane</keyword>
<dbReference type="InterPro" id="IPR000253">
    <property type="entry name" value="FHA_dom"/>
</dbReference>
<dbReference type="InterPro" id="IPR027417">
    <property type="entry name" value="P-loop_NTPase"/>
</dbReference>
<keyword evidence="6" id="KW-0496">Mitochondrion</keyword>
<feature type="compositionally biased region" description="Basic and acidic residues" evidence="13">
    <location>
        <begin position="434"/>
        <end position="454"/>
    </location>
</feature>
<evidence type="ECO:0000256" key="4">
    <source>
        <dbReference type="ARBA" id="ARBA00022840"/>
    </source>
</evidence>
<dbReference type="InterPro" id="IPR008984">
    <property type="entry name" value="SMAD_FHA_dom_sf"/>
</dbReference>
<dbReference type="Gene3D" id="3.40.850.10">
    <property type="entry name" value="Kinesin motor domain"/>
    <property type="match status" value="1"/>
</dbReference>
<dbReference type="WBParaSite" id="ACRNAN_Path_991.g3813.t1">
    <property type="protein sequence ID" value="ACRNAN_Path_991.g3813.t1"/>
    <property type="gene ID" value="ACRNAN_Path_991.g3813"/>
</dbReference>
<dbReference type="Pfam" id="PF00225">
    <property type="entry name" value="Kinesin"/>
    <property type="match status" value="1"/>
</dbReference>
<evidence type="ECO:0000256" key="7">
    <source>
        <dbReference type="ARBA" id="ARBA00023136"/>
    </source>
</evidence>
<dbReference type="Pfam" id="PF00498">
    <property type="entry name" value="FHA"/>
    <property type="match status" value="1"/>
</dbReference>
<evidence type="ECO:0000256" key="13">
    <source>
        <dbReference type="SAM" id="MobiDB-lite"/>
    </source>
</evidence>
<dbReference type="GO" id="GO:0003777">
    <property type="term" value="F:microtubule motor activity"/>
    <property type="evidence" value="ECO:0007669"/>
    <property type="project" value="InterPro"/>
</dbReference>
<dbReference type="PANTHER" id="PTHR47117">
    <property type="entry name" value="STAR-RELATED LIPID TRANSFER PROTEIN 9"/>
    <property type="match status" value="1"/>
</dbReference>
<feature type="domain" description="Kinesin motor" evidence="14">
    <location>
        <begin position="6"/>
        <end position="361"/>
    </location>
</feature>